<evidence type="ECO:0000313" key="4">
    <source>
        <dbReference type="EMBL" id="MBM7122089.1"/>
    </source>
</evidence>
<dbReference type="RefSeq" id="WP_204636523.1">
    <property type="nucleotide sequence ID" value="NZ_CP183983.1"/>
</dbReference>
<dbReference type="SUPFAM" id="SSF52172">
    <property type="entry name" value="CheY-like"/>
    <property type="match status" value="1"/>
</dbReference>
<dbReference type="Pfam" id="PF00072">
    <property type="entry name" value="Response_reg"/>
    <property type="match status" value="1"/>
</dbReference>
<dbReference type="Proteomes" id="UP001430065">
    <property type="component" value="Unassembled WGS sequence"/>
</dbReference>
<evidence type="ECO:0000256" key="2">
    <source>
        <dbReference type="PROSITE-ProRule" id="PRU00169"/>
    </source>
</evidence>
<dbReference type="PANTHER" id="PTHR44591:SF3">
    <property type="entry name" value="RESPONSE REGULATORY DOMAIN-CONTAINING PROTEIN"/>
    <property type="match status" value="1"/>
</dbReference>
<dbReference type="SMART" id="SM00448">
    <property type="entry name" value="REC"/>
    <property type="match status" value="1"/>
</dbReference>
<dbReference type="Gene3D" id="3.40.50.2300">
    <property type="match status" value="1"/>
</dbReference>
<evidence type="ECO:0000256" key="1">
    <source>
        <dbReference type="ARBA" id="ARBA00022553"/>
    </source>
</evidence>
<dbReference type="InterPro" id="IPR001789">
    <property type="entry name" value="Sig_transdc_resp-reg_receiver"/>
</dbReference>
<feature type="domain" description="Response regulatory" evidence="3">
    <location>
        <begin position="8"/>
        <end position="119"/>
    </location>
</feature>
<evidence type="ECO:0000313" key="5">
    <source>
        <dbReference type="Proteomes" id="UP001430065"/>
    </source>
</evidence>
<dbReference type="CDD" id="cd00156">
    <property type="entry name" value="REC"/>
    <property type="match status" value="1"/>
</dbReference>
<protein>
    <submittedName>
        <fullName evidence="4">Response regulator</fullName>
    </submittedName>
</protein>
<keyword evidence="1 2" id="KW-0597">Phosphoprotein</keyword>
<keyword evidence="5" id="KW-1185">Reference proteome</keyword>
<name>A0ABS2JU20_9GAMM</name>
<evidence type="ECO:0000259" key="3">
    <source>
        <dbReference type="PROSITE" id="PS50110"/>
    </source>
</evidence>
<reference evidence="4 5" key="1">
    <citation type="submission" date="2020-10" db="EMBL/GenBank/DDBJ databases">
        <title>Phylogeny of dyella-like bacteria.</title>
        <authorList>
            <person name="Fu J."/>
        </authorList>
    </citation>
    <scope>NUCLEOTIDE SEQUENCE [LARGE SCALE GENOMIC DNA]</scope>
    <source>
        <strain evidence="4 5">THG-B117</strain>
    </source>
</reference>
<proteinExistence type="predicted"/>
<comment type="caution">
    <text evidence="4">The sequence shown here is derived from an EMBL/GenBank/DDBJ whole genome shotgun (WGS) entry which is preliminary data.</text>
</comment>
<feature type="modified residue" description="4-aspartylphosphate" evidence="2">
    <location>
        <position position="57"/>
    </location>
</feature>
<dbReference type="InterPro" id="IPR050595">
    <property type="entry name" value="Bact_response_regulator"/>
</dbReference>
<organism evidence="4 5">
    <name type="scientific">Dyella kyungheensis</name>
    <dbReference type="NCBI Taxonomy" id="1242174"/>
    <lineage>
        <taxon>Bacteria</taxon>
        <taxon>Pseudomonadati</taxon>
        <taxon>Pseudomonadota</taxon>
        <taxon>Gammaproteobacteria</taxon>
        <taxon>Lysobacterales</taxon>
        <taxon>Rhodanobacteraceae</taxon>
        <taxon>Dyella</taxon>
    </lineage>
</organism>
<dbReference type="PANTHER" id="PTHR44591">
    <property type="entry name" value="STRESS RESPONSE REGULATOR PROTEIN 1"/>
    <property type="match status" value="1"/>
</dbReference>
<sequence>MSSDHVLTILLVEDDDGIRTIASVLLESEGHQVFAMATGELAHEWLAQRQPDVLFADVNLPGIGGAELARLARQANPDLRILLTSGEAMPDPAWLASGGHYLNKPYDRRTLLAAIQATAKAVA</sequence>
<dbReference type="InterPro" id="IPR011006">
    <property type="entry name" value="CheY-like_superfamily"/>
</dbReference>
<gene>
    <name evidence="4" type="ORF">ISP20_13070</name>
</gene>
<accession>A0ABS2JU20</accession>
<dbReference type="PROSITE" id="PS50110">
    <property type="entry name" value="RESPONSE_REGULATORY"/>
    <property type="match status" value="1"/>
</dbReference>
<dbReference type="EMBL" id="JADIKC010000005">
    <property type="protein sequence ID" value="MBM7122089.1"/>
    <property type="molecule type" value="Genomic_DNA"/>
</dbReference>